<feature type="coiled-coil region" evidence="6">
    <location>
        <begin position="801"/>
        <end position="874"/>
    </location>
</feature>
<dbReference type="PANTHER" id="PTHR44981:SF1">
    <property type="entry name" value="A-KINASE ANCHOR PROTEIN 9"/>
    <property type="match status" value="1"/>
</dbReference>
<dbReference type="GO" id="GO:0005795">
    <property type="term" value="C:Golgi stack"/>
    <property type="evidence" value="ECO:0007669"/>
    <property type="project" value="Ensembl"/>
</dbReference>
<keyword evidence="2" id="KW-0963">Cytoplasm</keyword>
<feature type="coiled-coil region" evidence="6">
    <location>
        <begin position="2674"/>
        <end position="2715"/>
    </location>
</feature>
<dbReference type="GO" id="GO:1903358">
    <property type="term" value="P:regulation of Golgi organization"/>
    <property type="evidence" value="ECO:0007669"/>
    <property type="project" value="Ensembl"/>
</dbReference>
<evidence type="ECO:0000256" key="3">
    <source>
        <dbReference type="ARBA" id="ARBA00022553"/>
    </source>
</evidence>
<dbReference type="GO" id="GO:0086091">
    <property type="term" value="P:regulation of heart rate by cardiac conduction"/>
    <property type="evidence" value="ECO:0007669"/>
    <property type="project" value="Ensembl"/>
</dbReference>
<evidence type="ECO:0000256" key="6">
    <source>
        <dbReference type="SAM" id="Coils"/>
    </source>
</evidence>
<dbReference type="GO" id="GO:0051661">
    <property type="term" value="P:maintenance of centrosome location"/>
    <property type="evidence" value="ECO:0007669"/>
    <property type="project" value="Ensembl"/>
</dbReference>
<dbReference type="InterPro" id="IPR005539">
    <property type="entry name" value="ELK_dom"/>
</dbReference>
<dbReference type="Proteomes" id="UP000694381">
    <property type="component" value="Unassembled WGS sequence"/>
</dbReference>
<name>A0A8C6S373_NANGA</name>
<feature type="region of interest" description="Disordered" evidence="7">
    <location>
        <begin position="1"/>
        <end position="42"/>
    </location>
</feature>
<feature type="coiled-coil region" evidence="6">
    <location>
        <begin position="1549"/>
        <end position="1615"/>
    </location>
</feature>
<feature type="coiled-coil region" evidence="6">
    <location>
        <begin position="3351"/>
        <end position="3416"/>
    </location>
</feature>
<dbReference type="GO" id="GO:0007020">
    <property type="term" value="P:microtubule nucleation"/>
    <property type="evidence" value="ECO:0007669"/>
    <property type="project" value="Ensembl"/>
</dbReference>
<feature type="coiled-coil region" evidence="6">
    <location>
        <begin position="2155"/>
        <end position="2386"/>
    </location>
</feature>
<feature type="compositionally biased region" description="Basic and acidic residues" evidence="7">
    <location>
        <begin position="1669"/>
        <end position="1679"/>
    </location>
</feature>
<evidence type="ECO:0000256" key="4">
    <source>
        <dbReference type="ARBA" id="ARBA00023054"/>
    </source>
</evidence>
<dbReference type="GO" id="GO:0044325">
    <property type="term" value="F:transmembrane transporter binding"/>
    <property type="evidence" value="ECO:0007669"/>
    <property type="project" value="Ensembl"/>
</dbReference>
<proteinExistence type="predicted"/>
<protein>
    <submittedName>
        <fullName evidence="9">A kinase anchor protein 9</fullName>
    </submittedName>
</protein>
<dbReference type="GO" id="GO:0005813">
    <property type="term" value="C:centrosome"/>
    <property type="evidence" value="ECO:0007669"/>
    <property type="project" value="UniProtKB-SubCell"/>
</dbReference>
<feature type="coiled-coil region" evidence="6">
    <location>
        <begin position="693"/>
        <end position="769"/>
    </location>
</feature>
<evidence type="ECO:0000256" key="2">
    <source>
        <dbReference type="ARBA" id="ARBA00022490"/>
    </source>
</evidence>
<keyword evidence="5" id="KW-0206">Cytoskeleton</keyword>
<evidence type="ECO:0000313" key="9">
    <source>
        <dbReference type="Ensembl" id="ENSNGAP00000026521.1"/>
    </source>
</evidence>
<dbReference type="InterPro" id="IPR019528">
    <property type="entry name" value="PACT_domain"/>
</dbReference>
<reference evidence="9" key="2">
    <citation type="submission" date="2025-09" db="UniProtKB">
        <authorList>
            <consortium name="Ensembl"/>
        </authorList>
    </citation>
    <scope>IDENTIFICATION</scope>
</reference>
<feature type="domain" description="ELK" evidence="8">
    <location>
        <begin position="2683"/>
        <end position="2703"/>
    </location>
</feature>
<feature type="domain" description="ELK" evidence="8">
    <location>
        <begin position="633"/>
        <end position="654"/>
    </location>
</feature>
<evidence type="ECO:0000259" key="8">
    <source>
        <dbReference type="SMART" id="SM01188"/>
    </source>
</evidence>
<dbReference type="GO" id="GO:0031503">
    <property type="term" value="P:protein-containing complex localization"/>
    <property type="evidence" value="ECO:0007669"/>
    <property type="project" value="Ensembl"/>
</dbReference>
<feature type="domain" description="ELK" evidence="8">
    <location>
        <begin position="603"/>
        <end position="624"/>
    </location>
</feature>
<dbReference type="GO" id="GO:0007165">
    <property type="term" value="P:signal transduction"/>
    <property type="evidence" value="ECO:0007669"/>
    <property type="project" value="InterPro"/>
</dbReference>
<dbReference type="GO" id="GO:0003677">
    <property type="term" value="F:DNA binding"/>
    <property type="evidence" value="ECO:0007669"/>
    <property type="project" value="InterPro"/>
</dbReference>
<dbReference type="Pfam" id="PF10495">
    <property type="entry name" value="PACT_coil_coil"/>
    <property type="match status" value="1"/>
</dbReference>
<gene>
    <name evidence="9" type="primary">Akap9</name>
</gene>
<dbReference type="GO" id="GO:0005801">
    <property type="term" value="C:cis-Golgi network"/>
    <property type="evidence" value="ECO:0007669"/>
    <property type="project" value="Ensembl"/>
</dbReference>
<dbReference type="GO" id="GO:0034237">
    <property type="term" value="F:protein kinase A regulatory subunit binding"/>
    <property type="evidence" value="ECO:0007669"/>
    <property type="project" value="Ensembl"/>
</dbReference>
<feature type="coiled-coil region" evidence="6">
    <location>
        <begin position="3177"/>
        <end position="3325"/>
    </location>
</feature>
<evidence type="ECO:0000256" key="1">
    <source>
        <dbReference type="ARBA" id="ARBA00004300"/>
    </source>
</evidence>
<dbReference type="SMART" id="SM01188">
    <property type="entry name" value="ELK"/>
    <property type="match status" value="4"/>
</dbReference>
<accession>A0A8C6S373</accession>
<feature type="compositionally biased region" description="Polar residues" evidence="7">
    <location>
        <begin position="1652"/>
        <end position="1661"/>
    </location>
</feature>
<keyword evidence="10" id="KW-1185">Reference proteome</keyword>
<feature type="coiled-coil region" evidence="6">
    <location>
        <begin position="3545"/>
        <end position="3586"/>
    </location>
</feature>
<feature type="coiled-coil region" evidence="6">
    <location>
        <begin position="467"/>
        <end position="614"/>
    </location>
</feature>
<dbReference type="InterPro" id="IPR028745">
    <property type="entry name" value="AKAP9/Pericentrin"/>
</dbReference>
<dbReference type="GO" id="GO:0031116">
    <property type="term" value="P:positive regulation of microtubule polymerization"/>
    <property type="evidence" value="ECO:0007669"/>
    <property type="project" value="Ensembl"/>
</dbReference>
<feature type="coiled-coil region" evidence="6">
    <location>
        <begin position="3086"/>
        <end position="3141"/>
    </location>
</feature>
<dbReference type="OMA" id="HYVAIQL"/>
<feature type="coiled-coil region" evidence="6">
    <location>
        <begin position="136"/>
        <end position="422"/>
    </location>
</feature>
<feature type="coiled-coil region" evidence="6">
    <location>
        <begin position="1213"/>
        <end position="1350"/>
    </location>
</feature>
<organism evidence="9 10">
    <name type="scientific">Nannospalax galili</name>
    <name type="common">Northern Israeli blind subterranean mole rat</name>
    <name type="synonym">Spalax galili</name>
    <dbReference type="NCBI Taxonomy" id="1026970"/>
    <lineage>
        <taxon>Eukaryota</taxon>
        <taxon>Metazoa</taxon>
        <taxon>Chordata</taxon>
        <taxon>Craniata</taxon>
        <taxon>Vertebrata</taxon>
        <taxon>Euteleostomi</taxon>
        <taxon>Mammalia</taxon>
        <taxon>Eutheria</taxon>
        <taxon>Euarchontoglires</taxon>
        <taxon>Glires</taxon>
        <taxon>Rodentia</taxon>
        <taxon>Myomorpha</taxon>
        <taxon>Muroidea</taxon>
        <taxon>Spalacidae</taxon>
        <taxon>Spalacinae</taxon>
        <taxon>Nannospalax</taxon>
    </lineage>
</organism>
<comment type="subcellular location">
    <subcellularLocation>
        <location evidence="1">Cytoplasm</location>
        <location evidence="1">Cytoskeleton</location>
        <location evidence="1">Microtubule organizing center</location>
        <location evidence="1">Centrosome</location>
    </subcellularLocation>
</comment>
<sequence>GLAQFRQRKAQSDGQNPSKKQKKKRKTSSCKQDVHGLNTGQQSDEMYINSSQRVESAVNTAVLKTLPSGEVLKLEQVFSAEPESEISTTADDYSSEVNGCNFVMKTGKPTHLLMEEEFGIDDSYSERGAQYSQTHLEMMETELAGKQHEIEELNRELEEMRATYGTEGLQQLQEFEAAIKQRDGIITQLTANLQQARREKDETMREFLELTEQSQKLQIQFQHLQASETLRNSTHSNTAADLMQAKQQLLTHQQQLEEQDHLLEDYHKKKEDFKMQISSLEEKIKVYEMEQDKKVENVNKKEIQEKEAIIEALNKKIKEEEEKTLELKDKVIAIDKLLRELQEQVADKDQEIRNMKLELSNSKQKERQCSEEIKQLMGTVEELQKRNHKDSQLEIGTVQRKEQEAQRKLEQLQAELDEMYGRQIVQMKQELIKQHMLQIEELKFLHKEEMENTLKSFSNIAVNEDQLKLMNVAINELNIRLQDTNSQKEKLKEELGVVSGEKSALRRQLEDLFEELSFLRDQIQRARQTIAEQESKLSEAHKSLSTVEDLKAEIVSASESRKELELKHEAEVTNYKIKLEMLEKEKNAVLDRMAESQEAELERLRTQLLFSHEEELSKLKEDLEIEHRINIEKLKDKLGIHYKQQIDGLQNEMSQKIETMQFEKDSLITKQNQLLLEISKLKDLQESLVNSKSEEMTLQINKLQKEIEILRQEEKEKGTLEQEVQELQLKTELLEKQMKEKENDLQEKYAQLESENNILKDEKKALEDMLKIYTPMGQEERLIAIDPSKSKSKDYSWQKEIEMLTKENEEFKLQCSHLKEEIEKQRNTFSFAEKNFEVNYQELQEEYACLLKVKDELEDSKTKQELEYENKLKALSEELHLQRINPVMVKVKSSIDDDKTFILETLGIGEVVEKDTTELMEKLEVTKREKLELSEKLTGLSEQLKQTHDQINFLSEEVKSLEQEKEQLSQRCKELEILMHCTKAEHANVHDVQLHSLEDGVLPMKSEGSGDSVSKIKDLEEESKIKIEDKIPFDNMTIIKKREEELLQTVTNESLPGTAELCENEKLQQELHVLKSEQNDLRLQMEAQRICLSLVYSTHVDQVCEYMENEKDKALCKLKEELISAQEEKIKELHKVHQLQLQSIKTEETGDHAEPLQMLIGRLQKAVSEECSYISKTLSNVFGECYTPLKYEVNIEERENSGVYMSQNQNPELQEYKYEVQDFQENMQTLLNKVTEEYNKLLTLQTRFTKIHRQQTVGMQLEFAEENLAKEEAEFLSVQSHMTNSQNIGVSHKNKWSSLKDTEKIKQLEEQVQELEYRILSLQQQLKETEENYVAEIQCLQERLQTLSESTAQPSLSIESEVVTESDAQKTVCPGNYLKENIDGIAEFSGGFGVKQEMNMVKLMEKQYQERLEEEVAKVIVSMSVAFAQKTELSRISEGQEYITASKQEHALCQQKEHHFNEMKLSQGQVGLQTFDTVDKNFKEEFKPLSKELGEDRKEVLLFNDGLDDTLKSKDHGLTISEEISSKDETFIVRQSVHDEVSVSSMDTSRQLMLNEEQLEDMRQELVRQYEEHQQATELLRQAHMRQMERQREDQEQLQEEIRRLSKQLAQRSSIDNENLVSERERVLLEELETLKQLSLAGREKLCCELRNSSTQTQDGNENQEVEEQTLKEKTLDRKPEDVPLDINLSNERYALQKANNRLLKILLEVVKTTAAVEETIGRHVLGILDRSSKSQPATSLIWRSEAEASVKPCVQEEHARVTGESVPAYPGSAIARNDSMWSKVTEEGTELSQRLVRSGFAGTEIDPENEELMLNISSRLQAAVEKLLEAISETSSQLEHAKVTQTELMRESFRQKQEATESLKCQEELRERLHEESRAREQLAVELSKAEGIIDGYADEKTLFERQIQEKTEIIDRLEQELLCAGHRLQELEAEQQQIQEERELLWRQKEAMKAKAGPVEQQFLQETEKLMKEKLEVQCQAEKVRDELQKQVKSLEIDVEEQVSRFIELEQEKNAELIDLRQQNQALEKQLEKMRKFLDEQAIDREHERDVFQQEIQKLEQQLKAVPRFQPVSEHQTREVEQLTNHLKEKTDKCSELLLSKEQLQRDVQERNEEIEKLEFRVRELEQALLISTDSFQKVEDRKQFGAIEAKAELSLEVQLQAERDAIDRKEKEITNLEEQLEQFREELENKNEEVQQLHMQLEIQKKESTTRLQELEQENQLFKDEMEKLGFAIKESDPVSTQDQHVLFGKFAQIIQEKEIEINQLNEQLIKLQQQLKLTTDNKVIEEKNELIRDLETQIECLMSDQERVRRSREEETEQLNEVIEKLQQELANIEQKTSVEARTLPEAADSLKHQLDKVVAEKLALEQQVETTNEEMAFTKNMLKETNFKMNQLTQELCSLKKEHESREELQSVPEKSACVAVNEPSRDKLKLQEIPTEDALKPLENLTSLKSLEETTRVSRSLEAKLLQLESSVNTKDLELTQCYKQIKDMQEQGQSETERLHKKINNLQKILEEKVAAALVSQVQLEAVQEYMKLCQEKRTAPTEPEKINMQNLNQIGSNVESDVSTLTVRISELESQVADMHASLMSEKEQVEIAEKNALEKEKKLLELQRLLEGPKKQPEGRVRKGSPQGDFEGLKTTAELIHTSGDSGFLAGIDHLRAESVTIKELAGYKEKADNLQEELLVKERTITSLQKELSEIKDQLTETKEKLSHFLETEDRTGEQEDRKVPQLVPLPITVGKSSASQTEDAVKVSCSNQTPQILLRNAGVQIDLQHTCSPEEVTDIISQFTEKMEQMQELHAAEILDMESRHISETETLKGEHYVAIQLLTEECGTLKAVIQCLKSKEVFASYNCSFNFLYSGSDWGQGIYLTQTQGFDTASEGHEEGESSTDSFPKKIKGLLRAVHNEGMQVLSLSESPYGDGDDHSVQHITESWLEERRAYLSTISSLKDLITKMQVQRKAEVYDSAQSHESLLDWRGELLRALQHVFLKEHSVLLAAFQTELTALGTRDAVGLLSRLQQRIQEQSIEYQAAMECLQKADRRSLLSEIEALRAQINGRKVTLKREQESDKPSQEVLEYNMQQKQSQMLEMQVELSSVKDRAAELQEQLSSEKMVVAELKSELAQTKLELETTLKAQHKHLKELEAFRLEVKDKTDEVHLLNDALASEQKMSRELQWALEKEKAKLEHSEERDKEELEDLKFSLEDQKQRNMQLNLLLEQQKQLLNESQQKMESQKMLYDAQLSEEQGRNLELQVLLESEKVRIQELRSTLDKERELHAQLQSGDDSGQPRPSLPSEDLLKELQKQLEEKHSRIVELLNETEKYKLDSLQTRQQMEKDRQVHWKTLQTEQEANTQGQRKMHELQSKVEDLQHQLEEKRQQVYKLDLEGKRLQGIMQEFQKQELEREEKRESRRILYQNLNEPATWSFTNDRTRNWVLQQKMEGETEDSSYAKLIEMNGGETGHSHELEIIRKKLQCVALKLQHLAQKACNRLQFETTDVETFIWVQENIDGIILQLHRLTGQPREEHSLMPPSTSCGSLTERLLRQNAELTGHISQLTEEKNDLRNMVMKLEEQMRCYRQTGAGRDYSSRFSFGGANIEVIIASEKEVWNREKLALQKSLKKAEAEVCKLKAELRNDSLLQNLSPDTEHATLKRIYGKYLRAESFRKALIYQKKYLLLLLGGFQECEDATLGLLARMGGHPAFTDLEVITNRPKGFTRFRSAVRVSIAISRMKFLVRRWHRVTGSSSININRDGFGLSPGAEKTDPFYHSSGGLELYGEARHMTYRSRSDLDYPRSPLPFQNRYPGTPADLNPGSLACSQLQNYDPDRALTDYITRLEALQRRLGTVQSGAVFLNTFFHNVIVLD</sequence>
<reference evidence="9" key="1">
    <citation type="submission" date="2025-08" db="UniProtKB">
        <authorList>
            <consortium name="Ensembl"/>
        </authorList>
    </citation>
    <scope>IDENTIFICATION</scope>
</reference>
<keyword evidence="3" id="KW-0597">Phosphoprotein</keyword>
<dbReference type="GO" id="GO:0060090">
    <property type="term" value="F:molecular adaptor activity"/>
    <property type="evidence" value="ECO:0007669"/>
    <property type="project" value="Ensembl"/>
</dbReference>
<dbReference type="Ensembl" id="ENSNGAT00000032252.1">
    <property type="protein sequence ID" value="ENSNGAP00000026521.1"/>
    <property type="gene ID" value="ENSNGAG00000024136.1"/>
</dbReference>
<feature type="compositionally biased region" description="Basic residues" evidence="7">
    <location>
        <begin position="19"/>
        <end position="28"/>
    </location>
</feature>
<evidence type="ECO:0000256" key="5">
    <source>
        <dbReference type="ARBA" id="ARBA00023212"/>
    </source>
</evidence>
<dbReference type="GeneTree" id="ENSGT00730000110871"/>
<dbReference type="GO" id="GO:0099104">
    <property type="term" value="F:potassium channel activator activity"/>
    <property type="evidence" value="ECO:0007669"/>
    <property type="project" value="Ensembl"/>
</dbReference>
<feature type="domain" description="ELK" evidence="8">
    <location>
        <begin position="411"/>
        <end position="432"/>
    </location>
</feature>
<dbReference type="GO" id="GO:0071320">
    <property type="term" value="P:cellular response to cAMP"/>
    <property type="evidence" value="ECO:0007669"/>
    <property type="project" value="Ensembl"/>
</dbReference>
<dbReference type="GO" id="GO:0060307">
    <property type="term" value="P:regulation of ventricular cardiac muscle cell membrane repolarization"/>
    <property type="evidence" value="ECO:0007669"/>
    <property type="project" value="Ensembl"/>
</dbReference>
<dbReference type="GO" id="GO:0008076">
    <property type="term" value="C:voltage-gated potassium channel complex"/>
    <property type="evidence" value="ECO:0007669"/>
    <property type="project" value="Ensembl"/>
</dbReference>
<keyword evidence="4 6" id="KW-0175">Coiled coil</keyword>
<feature type="coiled-coil region" evidence="6">
    <location>
        <begin position="1857"/>
        <end position="2130"/>
    </location>
</feature>
<evidence type="ECO:0000256" key="7">
    <source>
        <dbReference type="SAM" id="MobiDB-lite"/>
    </source>
</evidence>
<dbReference type="PANTHER" id="PTHR44981">
    <property type="entry name" value="PERICENTRIN-LIKE PROTEIN, ISOFORM F"/>
    <property type="match status" value="1"/>
</dbReference>
<dbReference type="GO" id="GO:0097060">
    <property type="term" value="C:synaptic membrane"/>
    <property type="evidence" value="ECO:0007669"/>
    <property type="project" value="TreeGrafter"/>
</dbReference>
<dbReference type="GO" id="GO:0098909">
    <property type="term" value="P:regulation of cardiac muscle cell action potential involved in regulation of contraction"/>
    <property type="evidence" value="ECO:0007669"/>
    <property type="project" value="Ensembl"/>
</dbReference>
<feature type="coiled-coil region" evidence="6">
    <location>
        <begin position="923"/>
        <end position="985"/>
    </location>
</feature>
<dbReference type="GO" id="GO:0098978">
    <property type="term" value="C:glutamatergic synapse"/>
    <property type="evidence" value="ECO:0007669"/>
    <property type="project" value="Ensembl"/>
</dbReference>
<feature type="region of interest" description="Disordered" evidence="7">
    <location>
        <begin position="1652"/>
        <end position="1679"/>
    </location>
</feature>
<evidence type="ECO:0000313" key="10">
    <source>
        <dbReference type="Proteomes" id="UP000694381"/>
    </source>
</evidence>
<feature type="coiled-coil region" evidence="6">
    <location>
        <begin position="2577"/>
        <end position="2618"/>
    </location>
</feature>